<comment type="subcellular location">
    <subcellularLocation>
        <location evidence="2">Golgi apparatus</location>
        <location evidence="2">cis-Golgi network</location>
    </subcellularLocation>
</comment>
<evidence type="ECO:0000256" key="7">
    <source>
        <dbReference type="ARBA" id="ARBA00023034"/>
    </source>
</evidence>
<dbReference type="InterPro" id="IPR025876">
    <property type="entry name" value="TRAPPC11_C"/>
</dbReference>
<evidence type="ECO:0000256" key="3">
    <source>
        <dbReference type="ARBA" id="ARBA00007051"/>
    </source>
</evidence>
<evidence type="ECO:0000256" key="1">
    <source>
        <dbReference type="ARBA" id="ARBA00001995"/>
    </source>
</evidence>
<evidence type="ECO:0000256" key="5">
    <source>
        <dbReference type="ARBA" id="ARBA00022448"/>
    </source>
</evidence>
<proteinExistence type="inferred from homology"/>
<organism evidence="10 11">
    <name type="scientific">Clytia hemisphaerica</name>
    <dbReference type="NCBI Taxonomy" id="252671"/>
    <lineage>
        <taxon>Eukaryota</taxon>
        <taxon>Metazoa</taxon>
        <taxon>Cnidaria</taxon>
        <taxon>Hydrozoa</taxon>
        <taxon>Hydroidolina</taxon>
        <taxon>Leptothecata</taxon>
        <taxon>Obeliida</taxon>
        <taxon>Clytiidae</taxon>
        <taxon>Clytia</taxon>
    </lineage>
</organism>
<dbReference type="EnsemblMetazoa" id="CLYHEMT001935.1">
    <property type="protein sequence ID" value="CLYHEMP001935.1"/>
    <property type="gene ID" value="CLYHEMG001935"/>
</dbReference>
<comment type="function">
    <text evidence="1">Involved in endoplasmic reticulum to Golgi apparatus trafficking at a very early stage.</text>
</comment>
<evidence type="ECO:0000313" key="11">
    <source>
        <dbReference type="Proteomes" id="UP000594262"/>
    </source>
</evidence>
<keyword evidence="7" id="KW-0333">Golgi apparatus</keyword>
<evidence type="ECO:0000259" key="8">
    <source>
        <dbReference type="Pfam" id="PF11817"/>
    </source>
</evidence>
<evidence type="ECO:0000256" key="2">
    <source>
        <dbReference type="ARBA" id="ARBA00004222"/>
    </source>
</evidence>
<evidence type="ECO:0000259" key="9">
    <source>
        <dbReference type="Pfam" id="PF12742"/>
    </source>
</evidence>
<feature type="domain" description="Trafficking protein particle complex subunit 11 C-terminal" evidence="9">
    <location>
        <begin position="1035"/>
        <end position="1081"/>
    </location>
</feature>
<dbReference type="InterPro" id="IPR021773">
    <property type="entry name" value="TPC11"/>
</dbReference>
<keyword evidence="6" id="KW-0931">ER-Golgi transport</keyword>
<dbReference type="Pfam" id="PF12742">
    <property type="entry name" value="Gryzun-like"/>
    <property type="match status" value="1"/>
</dbReference>
<dbReference type="RefSeq" id="XP_066936238.1">
    <property type="nucleotide sequence ID" value="XM_067080137.1"/>
</dbReference>
<dbReference type="GO" id="GO:0005794">
    <property type="term" value="C:Golgi apparatus"/>
    <property type="evidence" value="ECO:0007669"/>
    <property type="project" value="UniProtKB-SubCell"/>
</dbReference>
<keyword evidence="5" id="KW-0813">Transport</keyword>
<evidence type="ECO:0000256" key="6">
    <source>
        <dbReference type="ARBA" id="ARBA00022892"/>
    </source>
</evidence>
<reference evidence="10" key="1">
    <citation type="submission" date="2021-01" db="UniProtKB">
        <authorList>
            <consortium name="EnsemblMetazoa"/>
        </authorList>
    </citation>
    <scope>IDENTIFICATION</scope>
</reference>
<keyword evidence="11" id="KW-1185">Reference proteome</keyword>
<comment type="similarity">
    <text evidence="3">Belongs to the TRAPPC11 family.</text>
</comment>
<evidence type="ECO:0000256" key="4">
    <source>
        <dbReference type="ARBA" id="ARBA00021520"/>
    </source>
</evidence>
<accession>A0A7M5V3T9</accession>
<feature type="domain" description="Trafficking protein particle complex subunit 11" evidence="8">
    <location>
        <begin position="264"/>
        <end position="514"/>
    </location>
</feature>
<dbReference type="Proteomes" id="UP000594262">
    <property type="component" value="Unplaced"/>
</dbReference>
<dbReference type="Pfam" id="PF11817">
    <property type="entry name" value="Foie-gras_1"/>
    <property type="match status" value="1"/>
</dbReference>
<name>A0A7M5V3T9_9CNID</name>
<dbReference type="OrthoDB" id="6278596at2759"/>
<evidence type="ECO:0000313" key="10">
    <source>
        <dbReference type="EnsemblMetazoa" id="CLYHEMP001935.1"/>
    </source>
</evidence>
<dbReference type="InterPro" id="IPR013783">
    <property type="entry name" value="Ig-like_fold"/>
</dbReference>
<dbReference type="GeneID" id="136823982"/>
<dbReference type="GO" id="GO:0016192">
    <property type="term" value="P:vesicle-mediated transport"/>
    <property type="evidence" value="ECO:0007669"/>
    <property type="project" value="UniProtKB-KW"/>
</dbReference>
<dbReference type="AlphaFoldDB" id="A0A7M5V3T9"/>
<protein>
    <recommendedName>
        <fullName evidence="4">Trafficking protein particle complex subunit 11</fullName>
    </recommendedName>
</protein>
<dbReference type="PANTHER" id="PTHR14374:SF0">
    <property type="entry name" value="TRAFFICKING PROTEIN PARTICLE COMPLEX SUBUNIT 11"/>
    <property type="match status" value="1"/>
</dbReference>
<sequence>MASACEFPDELITRPLGYVALAGLDSQNNAMHRSIWDTFTVNRRQEKVLNIQLIPGDAEFPRKKPKQRSSYEFYIPKGIFKTNWMKKHMSGLPALVVVFYDLDWNDPQWKEKQTECASRVAVIRSSLYGRNSKIAVVLIQKNMPLPPGEDPQAVHRAESLCQACELPSKSLFVLPFSDHLHGYVTRLEGAFYEIAQAYYTAEAKYVKQHKELLNKSQHQLLYVRHQFKIGFYNELKQDPNAALKHYKQSYQYLLEHRLTDINNLEIKLCAGFLNYKICKISFQLTAPLDAIGQFRKHMDYFKQKSGPSELLFEHFAWVAKQFHLFGELFQEAIKNGLQAIQTQHPGFYYQSAANATMTRREYCKKICQFSEAVNSDVLSGHLEFYGQRPWRPGCQANEAPDPGLEQAGILCLQAQELAVEHFLVIIPLLSNAVGQFREFKCGRMKRSCMTQMGEEYFKAKDYTKALNFLNRVAPYYRAERWFELLSSLLVTALRCAYLTASAQDYITFSLELLGEHSSISNDEKTRIQMNLMRVANNTIPEPEPGCDEESIIQAKQSWSELLQQTNENTVIYTIDVTSLAGFVQCKTSLEADNFHLNEMASIKVYLQACSMYPIRFSELGVKFNNTLYDERCVKQDKTDHATDENSDLYLEPKKVKIQEFKFILSPDDVEQKLEVKQLYLRLGDSIVLSWTGSGLDANISPSFDSTNYGGGRLPIKTSTDGNILWDSIHISPITDILPRDSLISMSVHHDAPALVDEYYPLTVTITNTESDKINNTRLKITETLTTEKTLPSLYKDTAEDENAVSVIEVDLKTMETGQTEKSTIYLKANEMGQRTIEFQVTYNMSVSVGEEMVNCSCSKNESVEVNIQIPFSISVKIASLKFQQIDKVHVGETFTAITYIKSTSPWPIDITSSEMVLTKNFQEANGNLTSQIAGLELQENDIASECSCLLAPLDTHRSLMNLPHKTLQMGRYLVNWKRRSSKKVVTTKVNLPNVNVEFIPFFVEATIPPYGRMQECMLCHYTVYNHTNRVLEVEVVVKASGAFMLAGSSQVQLRILPHKKHSLSYNMYPLVCGEVLLPQFHVNLPQYQQLNSDAITQKMLPTHAFVKPHATHRKEPLTPQDIQVK</sequence>
<dbReference type="PANTHER" id="PTHR14374">
    <property type="entry name" value="FOIE GRAS"/>
    <property type="match status" value="1"/>
</dbReference>
<dbReference type="Gene3D" id="2.60.40.10">
    <property type="entry name" value="Immunoglobulins"/>
    <property type="match status" value="1"/>
</dbReference>